<accession>A0A1T4PEL5</accession>
<proteinExistence type="inferred from homology"/>
<dbReference type="PANTHER" id="PTHR46847:SF1">
    <property type="entry name" value="D-ALLOSE-BINDING PERIPLASMIC PROTEIN-RELATED"/>
    <property type="match status" value="1"/>
</dbReference>
<dbReference type="PANTHER" id="PTHR46847">
    <property type="entry name" value="D-ALLOSE-BINDING PERIPLASMIC PROTEIN-RELATED"/>
    <property type="match status" value="1"/>
</dbReference>
<feature type="chain" id="PRO_5012029667" evidence="4">
    <location>
        <begin position="19"/>
        <end position="356"/>
    </location>
</feature>
<gene>
    <name evidence="7" type="primary">torT</name>
    <name evidence="7" type="ORF">CZ814_00809</name>
    <name evidence="6" type="ORF">VXS06_10135</name>
</gene>
<sequence length="356" mass="39953">MRILFFILMIFSAQSAFALEVISYQPPFQTDKQPTKIQYPFLTSVTKPWKICAVYPHLKDSYWLSINYGMVEQAKKLGITLKVFEAGGYSNLEKQQSQLIACHRWGADAIILGTVDAQAYNGKLSTLIGNIPVFLMTNDIDFTDPDIRQHIKAKVGVNWYDMGKAAGTYLAKLHPKGSGKVRIAWLPGPQLRGGTKPVTKGFKSAIANSDIEIVTTLWADNSKELQRNLLQQLFTDYKDIDYIVGGAVAAEVAISELRTNNITNIKIISTYLSHGVYRGLRRHKILFAPTDKMVEQARLSVDQAVRYLENKTVALDISPLLVDLTPQHLPANVIRDSLSPAEFRPSFYVNDHHISR</sequence>
<dbReference type="Proteomes" id="UP000191116">
    <property type="component" value="Unassembled WGS sequence"/>
</dbReference>
<evidence type="ECO:0000313" key="9">
    <source>
        <dbReference type="Proteomes" id="UP001306119"/>
    </source>
</evidence>
<dbReference type="Pfam" id="PF00532">
    <property type="entry name" value="Peripla_BP_1"/>
    <property type="match status" value="1"/>
</dbReference>
<dbReference type="GO" id="GO:0030313">
    <property type="term" value="C:cell envelope"/>
    <property type="evidence" value="ECO:0007669"/>
    <property type="project" value="UniProtKB-SubCell"/>
</dbReference>
<keyword evidence="3 4" id="KW-0732">Signal</keyword>
<dbReference type="NCBIfam" id="TIGR02955">
    <property type="entry name" value="TMAO_TorT"/>
    <property type="match status" value="1"/>
</dbReference>
<dbReference type="Proteomes" id="UP001306119">
    <property type="component" value="Unassembled WGS sequence"/>
</dbReference>
<dbReference type="CDD" id="cd06306">
    <property type="entry name" value="PBP1_TorT-like"/>
    <property type="match status" value="1"/>
</dbReference>
<dbReference type="SUPFAM" id="SSF53822">
    <property type="entry name" value="Periplasmic binding protein-like I"/>
    <property type="match status" value="1"/>
</dbReference>
<evidence type="ECO:0000259" key="5">
    <source>
        <dbReference type="Pfam" id="PF00532"/>
    </source>
</evidence>
<evidence type="ECO:0000256" key="4">
    <source>
        <dbReference type="SAM" id="SignalP"/>
    </source>
</evidence>
<dbReference type="Gene3D" id="3.40.50.2300">
    <property type="match status" value="2"/>
</dbReference>
<feature type="signal peptide" evidence="4">
    <location>
        <begin position="1"/>
        <end position="18"/>
    </location>
</feature>
<dbReference type="InterPro" id="IPR028082">
    <property type="entry name" value="Peripla_BP_I"/>
</dbReference>
<dbReference type="OrthoDB" id="9773673at2"/>
<evidence type="ECO:0000256" key="1">
    <source>
        <dbReference type="ARBA" id="ARBA00004196"/>
    </source>
</evidence>
<dbReference type="NCBIfam" id="NF008185">
    <property type="entry name" value="PRK10936.1"/>
    <property type="match status" value="1"/>
</dbReference>
<comment type="similarity">
    <text evidence="2">Belongs to the bacterial solute-binding protein 2 family.</text>
</comment>
<dbReference type="InterPro" id="IPR001761">
    <property type="entry name" value="Peripla_BP/Lac1_sug-bd_dom"/>
</dbReference>
<evidence type="ECO:0000256" key="3">
    <source>
        <dbReference type="ARBA" id="ARBA00022729"/>
    </source>
</evidence>
<reference evidence="7 8" key="1">
    <citation type="submission" date="2017-02" db="EMBL/GenBank/DDBJ databases">
        <authorList>
            <person name="Peterson S.W."/>
        </authorList>
    </citation>
    <scope>NUCLEOTIDE SEQUENCE [LARGE SCALE GENOMIC DNA]</scope>
    <source>
        <strain evidence="7 8">CECT 9189</strain>
    </source>
</reference>
<reference evidence="6 9" key="2">
    <citation type="submission" date="2024-01" db="EMBL/GenBank/DDBJ databases">
        <title>Active colonisers of the gastrointestinal tract of Atlantic salmon farmed in a warm water region.</title>
        <authorList>
            <person name="Bowman J.P."/>
        </authorList>
    </citation>
    <scope>NUCLEOTIDE SEQUENCE [LARGE SCALE GENOMIC DNA]</scope>
    <source>
        <strain evidence="6 9">S3MW1</strain>
    </source>
</reference>
<feature type="domain" description="Periplasmic binding protein/LacI sugar binding" evidence="5">
    <location>
        <begin position="49"/>
        <end position="328"/>
    </location>
</feature>
<evidence type="ECO:0000313" key="7">
    <source>
        <dbReference type="EMBL" id="SJZ89942.1"/>
    </source>
</evidence>
<dbReference type="RefSeq" id="WP_080173639.1">
    <property type="nucleotide sequence ID" value="NZ_AP024854.1"/>
</dbReference>
<dbReference type="EMBL" id="JAYXUG010000006">
    <property type="protein sequence ID" value="MEC6832122.1"/>
    <property type="molecule type" value="Genomic_DNA"/>
</dbReference>
<keyword evidence="9" id="KW-1185">Reference proteome</keyword>
<organism evidence="7 8">
    <name type="scientific">Photobacterium toruni</name>
    <dbReference type="NCBI Taxonomy" id="1935446"/>
    <lineage>
        <taxon>Bacteria</taxon>
        <taxon>Pseudomonadati</taxon>
        <taxon>Pseudomonadota</taxon>
        <taxon>Gammaproteobacteria</taxon>
        <taxon>Vibrionales</taxon>
        <taxon>Vibrionaceae</taxon>
        <taxon>Photobacterium</taxon>
    </lineage>
</organism>
<protein>
    <submittedName>
        <fullName evidence="6 7">Periplasmic protein TorT</fullName>
    </submittedName>
</protein>
<comment type="subcellular location">
    <subcellularLocation>
        <location evidence="1">Cell envelope</location>
    </subcellularLocation>
</comment>
<evidence type="ECO:0000313" key="6">
    <source>
        <dbReference type="EMBL" id="MEC6832122.1"/>
    </source>
</evidence>
<dbReference type="EMBL" id="FUWP01000002">
    <property type="protein sequence ID" value="SJZ89942.1"/>
    <property type="molecule type" value="Genomic_DNA"/>
</dbReference>
<dbReference type="InterPro" id="IPR014301">
    <property type="entry name" value="TMAO_TorT"/>
</dbReference>
<name>A0A1T4PEL5_9GAMM</name>
<evidence type="ECO:0000256" key="2">
    <source>
        <dbReference type="ARBA" id="ARBA00007639"/>
    </source>
</evidence>
<dbReference type="AlphaFoldDB" id="A0A1T4PEL5"/>
<evidence type="ECO:0000313" key="8">
    <source>
        <dbReference type="Proteomes" id="UP000191116"/>
    </source>
</evidence>